<evidence type="ECO:0000313" key="4">
    <source>
        <dbReference type="EMBL" id="SHO33397.1"/>
    </source>
</evidence>
<sequence length="414" mass="46007">MGFYNIVFLGHVDSGKSSLCGTILLESGSIDDRRAEEAERDAQELAGRGWSRAFLLDTSPEERNRGKTVETGRETFSFQGNEYTILDAPGHRNYVPNAIEGIACADIAILVVSARKGEFEAGFDKKAEDVSGQTREHATLAKALGVQRLIVFINKMDTTNWDQERYNSIKEKVSKFLKSIDFDKACTFVSGSGLSGENVIVPFTVGPSLMQVVHEQSSLVRRKQGDWLRLSVTYSTRDCGKIMSFVRIENGEVCVGMDLYDERGKFTILEVQDQSGCKVANLLQGENGILLLSSREELPNSFLCSQECVLVPRRQLLVLVQVLEQTPLFCSGLECVLQLFLNKRECAVEKIVGLQQGDKFTKALFLRKGQVGKVVLKVEQALLAETFSNYPKLGRFVLRNQNQTIALGKIIGVK</sequence>
<gene>
    <name evidence="4" type="ORF">BQ3484_329</name>
</gene>
<dbReference type="GeneID" id="30523295"/>
<feature type="domain" description="Tr-type G" evidence="3">
    <location>
        <begin position="1"/>
        <end position="220"/>
    </location>
</feature>
<dbReference type="Pfam" id="PF22594">
    <property type="entry name" value="GTP-eEF1A_C"/>
    <property type="match status" value="1"/>
</dbReference>
<dbReference type="PROSITE" id="PS51722">
    <property type="entry name" value="G_TR_2"/>
    <property type="match status" value="1"/>
</dbReference>
<dbReference type="Gene3D" id="2.40.30.10">
    <property type="entry name" value="Translation factors"/>
    <property type="match status" value="1"/>
</dbReference>
<reference evidence="4 5" key="1">
    <citation type="submission" date="2016-11" db="EMBL/GenBank/DDBJ databases">
        <authorList>
            <consortium name="Urmite Genomes"/>
        </authorList>
    </citation>
    <scope>NUCLEOTIDE SEQUENCE [LARGE SCALE GENOMIC DNA]</scope>
    <source>
        <strain evidence="4 5">A11</strain>
    </source>
</reference>
<keyword evidence="5" id="KW-1185">Reference proteome</keyword>
<evidence type="ECO:0000256" key="1">
    <source>
        <dbReference type="ARBA" id="ARBA00022741"/>
    </source>
</evidence>
<organism evidence="4 5">
    <name type="scientific">Cedratvirus A11</name>
    <dbReference type="NCBI Taxonomy" id="1903266"/>
    <lineage>
        <taxon>Viruses</taxon>
        <taxon>Pithoviruses</taxon>
        <taxon>Orthocedratvirinae</taxon>
        <taxon>Alphacedratvirus</taxon>
        <taxon>Alphacedratvirus aljazairmassiliense</taxon>
    </lineage>
</organism>
<keyword evidence="4" id="KW-0251">Elongation factor</keyword>
<dbReference type="EMBL" id="LT671577">
    <property type="protein sequence ID" value="SHO33397.1"/>
    <property type="molecule type" value="Genomic_DNA"/>
</dbReference>
<dbReference type="SUPFAM" id="SSF52540">
    <property type="entry name" value="P-loop containing nucleoside triphosphate hydrolases"/>
    <property type="match status" value="1"/>
</dbReference>
<evidence type="ECO:0000259" key="3">
    <source>
        <dbReference type="PROSITE" id="PS51722"/>
    </source>
</evidence>
<dbReference type="GO" id="GO:0005525">
    <property type="term" value="F:GTP binding"/>
    <property type="evidence" value="ECO:0007669"/>
    <property type="project" value="UniProtKB-KW"/>
</dbReference>
<dbReference type="RefSeq" id="YP_009329269.1">
    <property type="nucleotide sequence ID" value="NC_032108.1"/>
</dbReference>
<keyword evidence="4" id="KW-0648">Protein biosynthesis</keyword>
<dbReference type="InterPro" id="IPR009001">
    <property type="entry name" value="Transl_elong_EF1A/Init_IF2_C"/>
</dbReference>
<dbReference type="InterPro" id="IPR027417">
    <property type="entry name" value="P-loop_NTPase"/>
</dbReference>
<evidence type="ECO:0000256" key="2">
    <source>
        <dbReference type="ARBA" id="ARBA00023134"/>
    </source>
</evidence>
<dbReference type="Pfam" id="PF00009">
    <property type="entry name" value="GTP_EFTU"/>
    <property type="match status" value="1"/>
</dbReference>
<dbReference type="InterPro" id="IPR000795">
    <property type="entry name" value="T_Tr_GTP-bd_dom"/>
</dbReference>
<proteinExistence type="predicted"/>
<dbReference type="Proteomes" id="UP000201465">
    <property type="component" value="Segment"/>
</dbReference>
<dbReference type="SUPFAM" id="SSF50465">
    <property type="entry name" value="EF-Tu/eEF-1alpha/eIF2-gamma C-terminal domain"/>
    <property type="match status" value="1"/>
</dbReference>
<dbReference type="PROSITE" id="PS00301">
    <property type="entry name" value="G_TR_1"/>
    <property type="match status" value="1"/>
</dbReference>
<protein>
    <submittedName>
        <fullName evidence="4">Translation elongation factor EF-1 subunit alpha</fullName>
    </submittedName>
</protein>
<dbReference type="InterPro" id="IPR054696">
    <property type="entry name" value="GTP-eEF1A_C"/>
</dbReference>
<dbReference type="InterPro" id="IPR050100">
    <property type="entry name" value="TRAFAC_GTPase_members"/>
</dbReference>
<dbReference type="PRINTS" id="PR00315">
    <property type="entry name" value="ELONGATNFCT"/>
</dbReference>
<keyword evidence="2" id="KW-0342">GTP-binding</keyword>
<keyword evidence="1" id="KW-0547">Nucleotide-binding</keyword>
<dbReference type="InterPro" id="IPR031157">
    <property type="entry name" value="G_TR_CS"/>
</dbReference>
<dbReference type="Gene3D" id="3.40.50.300">
    <property type="entry name" value="P-loop containing nucleotide triphosphate hydrolases"/>
    <property type="match status" value="1"/>
</dbReference>
<dbReference type="GO" id="GO:0003924">
    <property type="term" value="F:GTPase activity"/>
    <property type="evidence" value="ECO:0007669"/>
    <property type="project" value="InterPro"/>
</dbReference>
<name>A0A1M7XUR5_9VIRU</name>
<dbReference type="OrthoDB" id="6999at10239"/>
<accession>A0A1M7XUR5</accession>
<dbReference type="PANTHER" id="PTHR23115">
    <property type="entry name" value="TRANSLATION FACTOR"/>
    <property type="match status" value="1"/>
</dbReference>
<evidence type="ECO:0000313" key="5">
    <source>
        <dbReference type="Proteomes" id="UP000201465"/>
    </source>
</evidence>
<dbReference type="KEGG" id="vg:30523295"/>